<keyword evidence="2" id="KW-0645">Protease</keyword>
<dbReference type="GO" id="GO:0006508">
    <property type="term" value="P:proteolysis"/>
    <property type="evidence" value="ECO:0007669"/>
    <property type="project" value="UniProtKB-KW"/>
</dbReference>
<dbReference type="PANTHER" id="PTHR47360">
    <property type="entry name" value="MUREIN DD-ENDOPEPTIDASE MEPS/MUREIN LD-CARBOXYPEPTIDASE"/>
    <property type="match status" value="1"/>
</dbReference>
<evidence type="ECO:0000313" key="9">
    <source>
        <dbReference type="Proteomes" id="UP000787625"/>
    </source>
</evidence>
<dbReference type="Pfam" id="PF00877">
    <property type="entry name" value="NLPC_P60"/>
    <property type="match status" value="1"/>
</dbReference>
<sequence>MRRHLSMLAAVVSLLIALTSCRSAAPSADYQALARAGIRLGVDIDYDDDRLLYVTAAGWVGVPYRYGGESKRGVDCSGFVRAICRTVYGKEVSRTADEQYKSDCRRVRRSKLREGDLVFFKNARRSRKASHVGIYLKDNKFIHASNSGVIVSDLGEPYYDKTWLGAGRLK</sequence>
<dbReference type="PROSITE" id="PS51257">
    <property type="entry name" value="PROKAR_LIPOPROTEIN"/>
    <property type="match status" value="1"/>
</dbReference>
<dbReference type="InterPro" id="IPR038765">
    <property type="entry name" value="Papain-like_cys_pep_sf"/>
</dbReference>
<dbReference type="PROSITE" id="PS51935">
    <property type="entry name" value="NLPC_P60"/>
    <property type="match status" value="1"/>
</dbReference>
<evidence type="ECO:0000256" key="6">
    <source>
        <dbReference type="SAM" id="SignalP"/>
    </source>
</evidence>
<dbReference type="PANTHER" id="PTHR47360:SF1">
    <property type="entry name" value="ENDOPEPTIDASE NLPC-RELATED"/>
    <property type="match status" value="1"/>
</dbReference>
<organism evidence="8 9">
    <name type="scientific">Candidatus Avibacteroides avistercoris</name>
    <dbReference type="NCBI Taxonomy" id="2840690"/>
    <lineage>
        <taxon>Bacteria</taxon>
        <taxon>Pseudomonadati</taxon>
        <taxon>Bacteroidota</taxon>
        <taxon>Bacteroidia</taxon>
        <taxon>Bacteroidales</taxon>
        <taxon>Bacteroidaceae</taxon>
        <taxon>Bacteroidaceae incertae sedis</taxon>
        <taxon>Candidatus Avibacteroides</taxon>
    </lineage>
</organism>
<accession>A0A9D2UIQ4</accession>
<protein>
    <submittedName>
        <fullName evidence="8">C40 family peptidase</fullName>
    </submittedName>
</protein>
<keyword evidence="3 6" id="KW-0732">Signal</keyword>
<dbReference type="Gene3D" id="3.90.1720.10">
    <property type="entry name" value="endopeptidase domain like (from Nostoc punctiforme)"/>
    <property type="match status" value="1"/>
</dbReference>
<feature type="chain" id="PRO_5039217577" evidence="6">
    <location>
        <begin position="25"/>
        <end position="170"/>
    </location>
</feature>
<evidence type="ECO:0000259" key="7">
    <source>
        <dbReference type="PROSITE" id="PS51935"/>
    </source>
</evidence>
<dbReference type="AlphaFoldDB" id="A0A9D2UIQ4"/>
<comment type="caution">
    <text evidence="8">The sequence shown here is derived from an EMBL/GenBank/DDBJ whole genome shotgun (WGS) entry which is preliminary data.</text>
</comment>
<dbReference type="InterPro" id="IPR052062">
    <property type="entry name" value="Murein_DD/LD_carboxypeptidase"/>
</dbReference>
<evidence type="ECO:0000256" key="2">
    <source>
        <dbReference type="ARBA" id="ARBA00022670"/>
    </source>
</evidence>
<evidence type="ECO:0000256" key="3">
    <source>
        <dbReference type="ARBA" id="ARBA00022729"/>
    </source>
</evidence>
<dbReference type="InterPro" id="IPR000064">
    <property type="entry name" value="NLP_P60_dom"/>
</dbReference>
<gene>
    <name evidence="8" type="ORF">IAA93_05045</name>
</gene>
<proteinExistence type="inferred from homology"/>
<dbReference type="GO" id="GO:0008234">
    <property type="term" value="F:cysteine-type peptidase activity"/>
    <property type="evidence" value="ECO:0007669"/>
    <property type="project" value="UniProtKB-KW"/>
</dbReference>
<dbReference type="Proteomes" id="UP000787625">
    <property type="component" value="Unassembled WGS sequence"/>
</dbReference>
<feature type="domain" description="NlpC/P60" evidence="7">
    <location>
        <begin position="46"/>
        <end position="170"/>
    </location>
</feature>
<reference evidence="8" key="1">
    <citation type="journal article" date="2021" name="PeerJ">
        <title>Extensive microbial diversity within the chicken gut microbiome revealed by metagenomics and culture.</title>
        <authorList>
            <person name="Gilroy R."/>
            <person name="Ravi A."/>
            <person name="Getino M."/>
            <person name="Pursley I."/>
            <person name="Horton D.L."/>
            <person name="Alikhan N.F."/>
            <person name="Baker D."/>
            <person name="Gharbi K."/>
            <person name="Hall N."/>
            <person name="Watson M."/>
            <person name="Adriaenssens E.M."/>
            <person name="Foster-Nyarko E."/>
            <person name="Jarju S."/>
            <person name="Secka A."/>
            <person name="Antonio M."/>
            <person name="Oren A."/>
            <person name="Chaudhuri R.R."/>
            <person name="La Ragione R."/>
            <person name="Hildebrand F."/>
            <person name="Pallen M.J."/>
        </authorList>
    </citation>
    <scope>NUCLEOTIDE SEQUENCE</scope>
    <source>
        <strain evidence="8">MalCec1-1739</strain>
    </source>
</reference>
<evidence type="ECO:0000256" key="5">
    <source>
        <dbReference type="ARBA" id="ARBA00022807"/>
    </source>
</evidence>
<dbReference type="SUPFAM" id="SSF54001">
    <property type="entry name" value="Cysteine proteinases"/>
    <property type="match status" value="1"/>
</dbReference>
<keyword evidence="4" id="KW-0378">Hydrolase</keyword>
<dbReference type="EMBL" id="DWUP01000105">
    <property type="protein sequence ID" value="HJD53071.1"/>
    <property type="molecule type" value="Genomic_DNA"/>
</dbReference>
<keyword evidence="5" id="KW-0788">Thiol protease</keyword>
<evidence type="ECO:0000256" key="1">
    <source>
        <dbReference type="ARBA" id="ARBA00007074"/>
    </source>
</evidence>
<evidence type="ECO:0000313" key="8">
    <source>
        <dbReference type="EMBL" id="HJD53071.1"/>
    </source>
</evidence>
<feature type="signal peptide" evidence="6">
    <location>
        <begin position="1"/>
        <end position="24"/>
    </location>
</feature>
<reference evidence="8" key="2">
    <citation type="submission" date="2021-04" db="EMBL/GenBank/DDBJ databases">
        <authorList>
            <person name="Gilroy R."/>
        </authorList>
    </citation>
    <scope>NUCLEOTIDE SEQUENCE</scope>
    <source>
        <strain evidence="8">MalCec1-1739</strain>
    </source>
</reference>
<evidence type="ECO:0000256" key="4">
    <source>
        <dbReference type="ARBA" id="ARBA00022801"/>
    </source>
</evidence>
<comment type="similarity">
    <text evidence="1">Belongs to the peptidase C40 family.</text>
</comment>
<name>A0A9D2UIQ4_9BACT</name>